<organism evidence="1 2">
    <name type="scientific">Xylaria curta</name>
    <dbReference type="NCBI Taxonomy" id="42375"/>
    <lineage>
        <taxon>Eukaryota</taxon>
        <taxon>Fungi</taxon>
        <taxon>Dikarya</taxon>
        <taxon>Ascomycota</taxon>
        <taxon>Pezizomycotina</taxon>
        <taxon>Sordariomycetes</taxon>
        <taxon>Xylariomycetidae</taxon>
        <taxon>Xylariales</taxon>
        <taxon>Xylariaceae</taxon>
        <taxon>Xylaria</taxon>
    </lineage>
</organism>
<comment type="caution">
    <text evidence="1">The sequence shown here is derived from an EMBL/GenBank/DDBJ whole genome shotgun (WGS) entry which is preliminary data.</text>
</comment>
<evidence type="ECO:0000313" key="1">
    <source>
        <dbReference type="EMBL" id="KAJ2974425.1"/>
    </source>
</evidence>
<reference evidence="1" key="1">
    <citation type="submission" date="2022-10" db="EMBL/GenBank/DDBJ databases">
        <title>Genome Sequence of Xylaria curta.</title>
        <authorList>
            <person name="Buettner E."/>
        </authorList>
    </citation>
    <scope>NUCLEOTIDE SEQUENCE</scope>
    <source>
        <strain evidence="1">Babe10</strain>
    </source>
</reference>
<keyword evidence="2" id="KW-1185">Reference proteome</keyword>
<gene>
    <name evidence="1" type="ORF">NUW58_g8662</name>
</gene>
<accession>A0ACC1N5Q8</accession>
<sequence length="126" mass="14492">MAYYTSMFEDARGNYDPIRASRRRAYNLTRYYNATQHALTPLDPSSPSHPFEAYGEPLPLPPLEWPPMDDERRAYEAAARAWTERQSGKLYDMPGAEMRPEFRDWNGRRAAAARPSRTGPNRLASP</sequence>
<name>A0ACC1N5Q8_9PEZI</name>
<proteinExistence type="predicted"/>
<protein>
    <submittedName>
        <fullName evidence="1">Uncharacterized protein</fullName>
    </submittedName>
</protein>
<dbReference type="Proteomes" id="UP001143856">
    <property type="component" value="Unassembled WGS sequence"/>
</dbReference>
<dbReference type="EMBL" id="JAPDGR010002735">
    <property type="protein sequence ID" value="KAJ2974425.1"/>
    <property type="molecule type" value="Genomic_DNA"/>
</dbReference>
<evidence type="ECO:0000313" key="2">
    <source>
        <dbReference type="Proteomes" id="UP001143856"/>
    </source>
</evidence>